<dbReference type="RefSeq" id="XP_009008686.1">
    <property type="nucleotide sequence ID" value="XM_009010438.1"/>
</dbReference>
<accession>T1FPD0</accession>
<dbReference type="eggNOG" id="KOG2578">
    <property type="taxonomic scope" value="Eukaryota"/>
</dbReference>
<dbReference type="InParanoid" id="T1FPD0"/>
<protein>
    <recommendedName>
        <fullName evidence="11">E2F/DP family winged-helix DNA-binding domain-containing protein</fullName>
    </recommendedName>
</protein>
<dbReference type="HOGENOM" id="CLU_474331_0_0_1"/>
<reference evidence="13" key="3">
    <citation type="submission" date="2015-06" db="UniProtKB">
        <authorList>
            <consortium name="EnsemblMetazoa"/>
        </authorList>
    </citation>
    <scope>IDENTIFICATION</scope>
</reference>
<evidence type="ECO:0000256" key="7">
    <source>
        <dbReference type="ARBA" id="ARBA00023242"/>
    </source>
</evidence>
<dbReference type="GO" id="GO:0000978">
    <property type="term" value="F:RNA polymerase II cis-regulatory region sequence-specific DNA binding"/>
    <property type="evidence" value="ECO:0000318"/>
    <property type="project" value="GO_Central"/>
</dbReference>
<evidence type="ECO:0000313" key="13">
    <source>
        <dbReference type="EnsemblMetazoa" id="HelroP187766"/>
    </source>
</evidence>
<dbReference type="FunFam" id="1.10.10.10:FF:000295">
    <property type="entry name" value="E2F transcription factor-like E2FE"/>
    <property type="match status" value="1"/>
</dbReference>
<dbReference type="OrthoDB" id="5318at2759"/>
<evidence type="ECO:0000256" key="5">
    <source>
        <dbReference type="ARBA" id="ARBA00023125"/>
    </source>
</evidence>
<gene>
    <name evidence="13" type="primary">20210677</name>
    <name evidence="12" type="ORF">HELRODRAFT_187766</name>
</gene>
<evidence type="ECO:0000256" key="10">
    <source>
        <dbReference type="SAM" id="MobiDB-lite"/>
    </source>
</evidence>
<organism evidence="13 14">
    <name type="scientific">Helobdella robusta</name>
    <name type="common">Californian leech</name>
    <dbReference type="NCBI Taxonomy" id="6412"/>
    <lineage>
        <taxon>Eukaryota</taxon>
        <taxon>Metazoa</taxon>
        <taxon>Spiralia</taxon>
        <taxon>Lophotrochozoa</taxon>
        <taxon>Annelida</taxon>
        <taxon>Clitellata</taxon>
        <taxon>Hirudinea</taxon>
        <taxon>Rhynchobdellida</taxon>
        <taxon>Glossiphoniidae</taxon>
        <taxon>Helobdella</taxon>
    </lineage>
</organism>
<dbReference type="EnsemblMetazoa" id="HelroT187766">
    <property type="protein sequence ID" value="HelroP187766"/>
    <property type="gene ID" value="HelroG187766"/>
</dbReference>
<dbReference type="CTD" id="20210677"/>
<dbReference type="GeneID" id="20210677"/>
<keyword evidence="4 9" id="KW-0805">Transcription regulation</keyword>
<dbReference type="AlphaFoldDB" id="T1FPD0"/>
<sequence>MKLGDSSQNISENEPGDFTPGTPHHQQKHRELVDQTPWTPTSNFKLLLKALSPDIRIKDQLLLAGRDCSADSQFFDGKENSPEMKKEETTSKVKFVGRKEKSLGVLCQRFLKKYPPYLPSDSYMEVCLKEAAEYLGVGRRRVYDIINVMEAIDLTKRLAKNRYLWIGKNKLSKTISEFKVLALQEGMDKKMEKFQSLEMLTSMSKSRSSGSMEASFIKSSSSNSAASEDTRKSLSFLSRKFLMMFLVSKDNKLYLETGARMLLDDMDIDKSDVSKFKTMIRRLYDIANIMSTLELIKKVHMSELKGRKPLYVYIGPSALLHSDVIDKAPAPHTPNRVPQQQQRRPAMQRHLNFDVICEAASFARNSLNGDASHGSVESVVSESCSNESDDTKVADEEEDFTASSDISSPDNDHVMGPKRFSFTSPMKLECSEEVVSGRTPQVSPSFSDGTNNDSIEADDEPDNKLVQSNVDRHFVSRNLTDATTPSSSTPKSPKKLSVITLLHFKPSKGICSSYSFRGIKFVPNSAGMGGVSQMKSPLKRFHSSDHVAASVATVAARAVDESGVPKKVFRLVIKK</sequence>
<dbReference type="GO" id="GO:0006357">
    <property type="term" value="P:regulation of transcription by RNA polymerase II"/>
    <property type="evidence" value="ECO:0000318"/>
    <property type="project" value="GO_Central"/>
</dbReference>
<name>T1FPD0_HELRO</name>
<keyword evidence="7 9" id="KW-0539">Nucleus</keyword>
<keyword evidence="14" id="KW-1185">Reference proteome</keyword>
<reference evidence="12 14" key="2">
    <citation type="journal article" date="2013" name="Nature">
        <title>Insights into bilaterian evolution from three spiralian genomes.</title>
        <authorList>
            <person name="Simakov O."/>
            <person name="Marletaz F."/>
            <person name="Cho S.J."/>
            <person name="Edsinger-Gonzales E."/>
            <person name="Havlak P."/>
            <person name="Hellsten U."/>
            <person name="Kuo D.H."/>
            <person name="Larsson T."/>
            <person name="Lv J."/>
            <person name="Arendt D."/>
            <person name="Savage R."/>
            <person name="Osoegawa K."/>
            <person name="de Jong P."/>
            <person name="Grimwood J."/>
            <person name="Chapman J.A."/>
            <person name="Shapiro H."/>
            <person name="Aerts A."/>
            <person name="Otillar R.P."/>
            <person name="Terry A.Y."/>
            <person name="Boore J.L."/>
            <person name="Grigoriev I.V."/>
            <person name="Lindberg D.R."/>
            <person name="Seaver E.C."/>
            <person name="Weisblat D.A."/>
            <person name="Putnam N.H."/>
            <person name="Rokhsar D.S."/>
        </authorList>
    </citation>
    <scope>NUCLEOTIDE SEQUENCE</scope>
</reference>
<feature type="compositionally biased region" description="Low complexity" evidence="10">
    <location>
        <begin position="375"/>
        <end position="386"/>
    </location>
</feature>
<dbReference type="InterPro" id="IPR003316">
    <property type="entry name" value="E2F_WHTH_DNA-bd_dom"/>
</dbReference>
<dbReference type="InterPro" id="IPR015633">
    <property type="entry name" value="E2F"/>
</dbReference>
<dbReference type="SMART" id="SM01372">
    <property type="entry name" value="E2F_TDP"/>
    <property type="match status" value="2"/>
</dbReference>
<dbReference type="STRING" id="6412.T1FPD0"/>
<evidence type="ECO:0000313" key="12">
    <source>
        <dbReference type="EMBL" id="ESO11966.1"/>
    </source>
</evidence>
<evidence type="ECO:0000256" key="3">
    <source>
        <dbReference type="ARBA" id="ARBA00022491"/>
    </source>
</evidence>
<feature type="domain" description="E2F/DP family winged-helix DNA-binding" evidence="11">
    <location>
        <begin position="229"/>
        <end position="315"/>
    </location>
</feature>
<reference evidence="14" key="1">
    <citation type="submission" date="2012-12" db="EMBL/GenBank/DDBJ databases">
        <authorList>
            <person name="Hellsten U."/>
            <person name="Grimwood J."/>
            <person name="Chapman J.A."/>
            <person name="Shapiro H."/>
            <person name="Aerts A."/>
            <person name="Otillar R.P."/>
            <person name="Terry A.Y."/>
            <person name="Boore J.L."/>
            <person name="Simakov O."/>
            <person name="Marletaz F."/>
            <person name="Cho S.-J."/>
            <person name="Edsinger-Gonzales E."/>
            <person name="Havlak P."/>
            <person name="Kuo D.-H."/>
            <person name="Larsson T."/>
            <person name="Lv J."/>
            <person name="Arendt D."/>
            <person name="Savage R."/>
            <person name="Osoegawa K."/>
            <person name="de Jong P."/>
            <person name="Lindberg D.R."/>
            <person name="Seaver E.C."/>
            <person name="Weisblat D.A."/>
            <person name="Putnam N.H."/>
            <person name="Grigoriev I.V."/>
            <person name="Rokhsar D.S."/>
        </authorList>
    </citation>
    <scope>NUCLEOTIDE SEQUENCE</scope>
</reference>
<feature type="region of interest" description="Disordered" evidence="10">
    <location>
        <begin position="370"/>
        <end position="417"/>
    </location>
</feature>
<proteinExistence type="inferred from homology"/>
<keyword evidence="3" id="KW-0678">Repressor</keyword>
<evidence type="ECO:0000256" key="8">
    <source>
        <dbReference type="ARBA" id="ARBA00023306"/>
    </source>
</evidence>
<evidence type="ECO:0000256" key="2">
    <source>
        <dbReference type="ARBA" id="ARBA00010940"/>
    </source>
</evidence>
<dbReference type="PANTHER" id="PTHR12081">
    <property type="entry name" value="TRANSCRIPTION FACTOR E2F"/>
    <property type="match status" value="1"/>
</dbReference>
<evidence type="ECO:0000256" key="9">
    <source>
        <dbReference type="RuleBase" id="RU003796"/>
    </source>
</evidence>
<evidence type="ECO:0000259" key="11">
    <source>
        <dbReference type="SMART" id="SM01372"/>
    </source>
</evidence>
<dbReference type="Proteomes" id="UP000015101">
    <property type="component" value="Unassembled WGS sequence"/>
</dbReference>
<keyword evidence="5 9" id="KW-0238">DNA-binding</keyword>
<dbReference type="KEGG" id="hro:HELRODRAFT_187766"/>
<evidence type="ECO:0000256" key="4">
    <source>
        <dbReference type="ARBA" id="ARBA00023015"/>
    </source>
</evidence>
<dbReference type="Pfam" id="PF02319">
    <property type="entry name" value="WHD_E2F_TDP"/>
    <property type="match status" value="2"/>
</dbReference>
<dbReference type="InterPro" id="IPR036390">
    <property type="entry name" value="WH_DNA-bd_sf"/>
</dbReference>
<dbReference type="SUPFAM" id="SSF46785">
    <property type="entry name" value="Winged helix' DNA-binding domain"/>
    <property type="match status" value="2"/>
</dbReference>
<feature type="compositionally biased region" description="Polar residues" evidence="10">
    <location>
        <begin position="1"/>
        <end position="12"/>
    </location>
</feature>
<feature type="compositionally biased region" description="Polar residues" evidence="10">
    <location>
        <begin position="438"/>
        <end position="454"/>
    </location>
</feature>
<evidence type="ECO:0000256" key="6">
    <source>
        <dbReference type="ARBA" id="ARBA00023163"/>
    </source>
</evidence>
<dbReference type="PANTHER" id="PTHR12081:SF7">
    <property type="entry name" value="TRANSCRIPTION FACTOR EFL-3"/>
    <property type="match status" value="1"/>
</dbReference>
<comment type="subcellular location">
    <subcellularLocation>
        <location evidence="1 9">Nucleus</location>
    </subcellularLocation>
</comment>
<feature type="domain" description="E2F/DP family winged-helix DNA-binding" evidence="11">
    <location>
        <begin position="98"/>
        <end position="167"/>
    </location>
</feature>
<dbReference type="Gene3D" id="1.10.10.10">
    <property type="entry name" value="Winged helix-like DNA-binding domain superfamily/Winged helix DNA-binding domain"/>
    <property type="match status" value="2"/>
</dbReference>
<dbReference type="EMBL" id="KB095811">
    <property type="protein sequence ID" value="ESO11966.1"/>
    <property type="molecule type" value="Genomic_DNA"/>
</dbReference>
<dbReference type="FunFam" id="1.10.10.10:FF:000073">
    <property type="entry name" value="E2F transcription factor 8"/>
    <property type="match status" value="1"/>
</dbReference>
<keyword evidence="8" id="KW-0131">Cell cycle</keyword>
<dbReference type="GO" id="GO:0090575">
    <property type="term" value="C:RNA polymerase II transcription regulator complex"/>
    <property type="evidence" value="ECO:0000318"/>
    <property type="project" value="GO_Central"/>
</dbReference>
<evidence type="ECO:0000313" key="14">
    <source>
        <dbReference type="Proteomes" id="UP000015101"/>
    </source>
</evidence>
<comment type="similarity">
    <text evidence="2 9">Belongs to the E2F/DP family.</text>
</comment>
<dbReference type="InterPro" id="IPR036388">
    <property type="entry name" value="WH-like_DNA-bd_sf"/>
</dbReference>
<dbReference type="GO" id="GO:0000981">
    <property type="term" value="F:DNA-binding transcription factor activity, RNA polymerase II-specific"/>
    <property type="evidence" value="ECO:0000318"/>
    <property type="project" value="GO_Central"/>
</dbReference>
<dbReference type="EMBL" id="AMQM01000011">
    <property type="status" value="NOT_ANNOTATED_CDS"/>
    <property type="molecule type" value="Genomic_DNA"/>
</dbReference>
<feature type="region of interest" description="Disordered" evidence="10">
    <location>
        <begin position="1"/>
        <end position="37"/>
    </location>
</feature>
<feature type="region of interest" description="Disordered" evidence="10">
    <location>
        <begin position="432"/>
        <end position="464"/>
    </location>
</feature>
<keyword evidence="6 9" id="KW-0804">Transcription</keyword>
<evidence type="ECO:0000256" key="1">
    <source>
        <dbReference type="ARBA" id="ARBA00004123"/>
    </source>
</evidence>